<reference evidence="2 3" key="1">
    <citation type="submission" date="2017-11" db="EMBL/GenBank/DDBJ databases">
        <title>Genomic Encyclopedia of Archaeal and Bacterial Type Strains, Phase II (KMG-II): From Individual Species to Whole Genera.</title>
        <authorList>
            <person name="Goeker M."/>
        </authorList>
    </citation>
    <scope>NUCLEOTIDE SEQUENCE [LARGE SCALE GENOMIC DNA]</scope>
    <source>
        <strain evidence="2 3">DSM 22413</strain>
    </source>
</reference>
<dbReference type="AlphaFoldDB" id="A0A2M8WRZ0"/>
<dbReference type="EMBL" id="PGTZ01000007">
    <property type="protein sequence ID" value="PJI93703.1"/>
    <property type="molecule type" value="Genomic_DNA"/>
</dbReference>
<keyword evidence="3" id="KW-1185">Reference proteome</keyword>
<name>A0A2M8WRZ0_9MICO</name>
<comment type="caution">
    <text evidence="2">The sequence shown here is derived from an EMBL/GenBank/DDBJ whole genome shotgun (WGS) entry which is preliminary data.</text>
</comment>
<gene>
    <name evidence="2" type="ORF">CLV34_1177</name>
</gene>
<dbReference type="OrthoDB" id="9773549at2"/>
<proteinExistence type="predicted"/>
<dbReference type="SUPFAM" id="SSF53474">
    <property type="entry name" value="alpha/beta-Hydrolases"/>
    <property type="match status" value="1"/>
</dbReference>
<accession>A0A2M8WRZ0</accession>
<evidence type="ECO:0000313" key="3">
    <source>
        <dbReference type="Proteomes" id="UP000231586"/>
    </source>
</evidence>
<organism evidence="2 3">
    <name type="scientific">Luteimicrobium subarcticum</name>
    <dbReference type="NCBI Taxonomy" id="620910"/>
    <lineage>
        <taxon>Bacteria</taxon>
        <taxon>Bacillati</taxon>
        <taxon>Actinomycetota</taxon>
        <taxon>Actinomycetes</taxon>
        <taxon>Micrococcales</taxon>
        <taxon>Luteimicrobium</taxon>
    </lineage>
</organism>
<evidence type="ECO:0000313" key="2">
    <source>
        <dbReference type="EMBL" id="PJI93703.1"/>
    </source>
</evidence>
<evidence type="ECO:0000259" key="1">
    <source>
        <dbReference type="Pfam" id="PF12697"/>
    </source>
</evidence>
<feature type="domain" description="AB hydrolase-1" evidence="1">
    <location>
        <begin position="5"/>
        <end position="229"/>
    </location>
</feature>
<sequence length="243" mass="25101">MTTHVVLVPGFWLGPWAWDEVAGPLRAAGLVPHAVDLPGLSPQSTPESRAAVTREDHLRAVQDVVTGLDGPVVLVGHSGGGALVGEVLDRVHAGVAHVVYVDSGPLVDGARLTPPGPGVGTEIPLPAWDELAAQGSSVDGIDDAGLARFRELAQPQPAAVATTPVQVADPARLDIPATAVCTSISARDLRAVASHDAPFHTELLDVRTLDWVDLPTGHWPMLSRPADLAGVLVDVARSVAPAA</sequence>
<dbReference type="Pfam" id="PF12697">
    <property type="entry name" value="Abhydrolase_6"/>
    <property type="match status" value="1"/>
</dbReference>
<protein>
    <submittedName>
        <fullName evidence="2">Alpha/beta hydrolase family protein</fullName>
    </submittedName>
</protein>
<dbReference type="PANTHER" id="PTHR37017:SF11">
    <property type="entry name" value="ESTERASE_LIPASE_THIOESTERASE DOMAIN-CONTAINING PROTEIN"/>
    <property type="match status" value="1"/>
</dbReference>
<dbReference type="RefSeq" id="WP_100349354.1">
    <property type="nucleotide sequence ID" value="NZ_PGTZ01000007.1"/>
</dbReference>
<keyword evidence="2" id="KW-0378">Hydrolase</keyword>
<dbReference type="Gene3D" id="3.40.50.1820">
    <property type="entry name" value="alpha/beta hydrolase"/>
    <property type="match status" value="1"/>
</dbReference>
<dbReference type="GO" id="GO:0016787">
    <property type="term" value="F:hydrolase activity"/>
    <property type="evidence" value="ECO:0007669"/>
    <property type="project" value="UniProtKB-KW"/>
</dbReference>
<dbReference type="Proteomes" id="UP000231586">
    <property type="component" value="Unassembled WGS sequence"/>
</dbReference>
<dbReference type="PANTHER" id="PTHR37017">
    <property type="entry name" value="AB HYDROLASE-1 DOMAIN-CONTAINING PROTEIN-RELATED"/>
    <property type="match status" value="1"/>
</dbReference>
<dbReference type="InterPro" id="IPR000073">
    <property type="entry name" value="AB_hydrolase_1"/>
</dbReference>
<dbReference type="InterPro" id="IPR052897">
    <property type="entry name" value="Sec-Metab_Biosynth_Hydrolase"/>
</dbReference>
<dbReference type="InterPro" id="IPR029058">
    <property type="entry name" value="AB_hydrolase_fold"/>
</dbReference>